<keyword evidence="3" id="KW-1185">Reference proteome</keyword>
<feature type="compositionally biased region" description="Basic and acidic residues" evidence="1">
    <location>
        <begin position="267"/>
        <end position="279"/>
    </location>
</feature>
<organism evidence="2 3">
    <name type="scientific">Mugilogobius chulae</name>
    <name type="common">yellowstripe goby</name>
    <dbReference type="NCBI Taxonomy" id="88201"/>
    <lineage>
        <taxon>Eukaryota</taxon>
        <taxon>Metazoa</taxon>
        <taxon>Chordata</taxon>
        <taxon>Craniata</taxon>
        <taxon>Vertebrata</taxon>
        <taxon>Euteleostomi</taxon>
        <taxon>Actinopterygii</taxon>
        <taxon>Neopterygii</taxon>
        <taxon>Teleostei</taxon>
        <taxon>Neoteleostei</taxon>
        <taxon>Acanthomorphata</taxon>
        <taxon>Gobiaria</taxon>
        <taxon>Gobiiformes</taxon>
        <taxon>Gobioidei</taxon>
        <taxon>Gobiidae</taxon>
        <taxon>Gobionellinae</taxon>
        <taxon>Mugilogobius</taxon>
    </lineage>
</organism>
<evidence type="ECO:0000313" key="3">
    <source>
        <dbReference type="Proteomes" id="UP001460270"/>
    </source>
</evidence>
<sequence>MAVKSSYVGVSLSSLQFSHLSSKNYSWFEISSALPPEVRGRAFGYLCLGAFNQQSSDIYRGPGRADFLDSPQVTAGSGESHLPSPASLSPLAALTNHTESAQMENNPVELVMRWDLCVCGSLETSGERPDTPKQDHSPLSEWESATLCFNPLQCTYVAVVRLQLLPSRRHTAGTPLLQITLREKRKRDRACCLYGSYPIAQLSPPTGMSFAFSVLLQCHVVVLKSTLGSGLLWVNPPEREEEHGAPVWSCDILFMPPKRQDATTSGRDARFKEEGRETVLSEILPQTRHGPEPEREVQDRGGGRQPVREDGAASRVRQGLLPRVERLSRNRSAGV</sequence>
<name>A0AAW0NB56_9GOBI</name>
<feature type="region of interest" description="Disordered" evidence="1">
    <location>
        <begin position="259"/>
        <end position="335"/>
    </location>
</feature>
<comment type="caution">
    <text evidence="2">The sequence shown here is derived from an EMBL/GenBank/DDBJ whole genome shotgun (WGS) entry which is preliminary data.</text>
</comment>
<evidence type="ECO:0000256" key="1">
    <source>
        <dbReference type="SAM" id="MobiDB-lite"/>
    </source>
</evidence>
<proteinExistence type="predicted"/>
<dbReference type="EMBL" id="JBBPFD010000016">
    <property type="protein sequence ID" value="KAK7893167.1"/>
    <property type="molecule type" value="Genomic_DNA"/>
</dbReference>
<reference evidence="3" key="1">
    <citation type="submission" date="2024-04" db="EMBL/GenBank/DDBJ databases">
        <title>Salinicola lusitanus LLJ914,a marine bacterium isolated from the Okinawa Trough.</title>
        <authorList>
            <person name="Li J."/>
        </authorList>
    </citation>
    <scope>NUCLEOTIDE SEQUENCE [LARGE SCALE GENOMIC DNA]</scope>
</reference>
<dbReference type="AlphaFoldDB" id="A0AAW0NB56"/>
<dbReference type="Proteomes" id="UP001460270">
    <property type="component" value="Unassembled WGS sequence"/>
</dbReference>
<feature type="compositionally biased region" description="Basic and acidic residues" evidence="1">
    <location>
        <begin position="289"/>
        <end position="312"/>
    </location>
</feature>
<gene>
    <name evidence="2" type="ORF">WMY93_022319</name>
</gene>
<accession>A0AAW0NB56</accession>
<protein>
    <submittedName>
        <fullName evidence="2">Uncharacterized protein</fullName>
    </submittedName>
</protein>
<evidence type="ECO:0000313" key="2">
    <source>
        <dbReference type="EMBL" id="KAK7893167.1"/>
    </source>
</evidence>
<feature type="region of interest" description="Disordered" evidence="1">
    <location>
        <begin position="69"/>
        <end position="89"/>
    </location>
</feature>